<dbReference type="EMBL" id="JACOGC010000002">
    <property type="protein sequence ID" value="MBC3885057.1"/>
    <property type="molecule type" value="Genomic_DNA"/>
</dbReference>
<sequence>MKSSFARLFLGTALLSLPLLSLPAYSMGSPASPVSASNASHYPGMLRLQVDATDVERKIFQVQEKIPVSAGQLTLLFPEWLPGRHGPYGPLNLLAGLRISAAGQVLQWQRDPVNMYAFHLNIPAGVTEIDAAFQFLSPTEEKFGRVTMTRDIVGVQWNTVLLYPAGFDASGIQIQATLRLPDGFEFGSALEVAERQNTEIRFQPVSLEQLVDSPVFAGRYFKRIDLAPGAKTTAHLNIVADKPESLNASAEQIAAHRTLVQQAARLFGSQHYRHYDFLLALSDSFSGIGLEHHESSENGLRPGYFTEWAKKPGGRDLLAHEYTHSWNGKFRRPADLMTPDFNVPMQDSLLWMYEGQTQYWGMVLAARSGLLTPEQIRDSIASLAAHYDQQQGRTWRSLQDTTNSPIFISRRAQAWSDWQREEDYYREGFLLWLEVDARLRQLSGDKRSLNDFALHFFSMQDGESRPLTYRFDDIVATLQSIQADDWAGFLKARLDSYQPATPLSALELAGWKLVYTDKLTDFAKSMEDSRQESDFRYALGFMSDKSGKISQIVWNSPAYQAKMLSGSVILAINGRAYQTDNLKSAVIHAKTTRQPIELIVRHGDDFRTVTLHYFEGLRYPRLQRIEGIPDRLQGILTPLK</sequence>
<dbReference type="Pfam" id="PF17899">
    <property type="entry name" value="Peptidase_M61_N"/>
    <property type="match status" value="1"/>
</dbReference>
<comment type="caution">
    <text evidence="4">The sequence shown here is derived from an EMBL/GenBank/DDBJ whole genome shotgun (WGS) entry which is preliminary data.</text>
</comment>
<dbReference type="InterPro" id="IPR007963">
    <property type="entry name" value="Peptidase_M61_catalytic"/>
</dbReference>
<evidence type="ECO:0000256" key="1">
    <source>
        <dbReference type="SAM" id="SignalP"/>
    </source>
</evidence>
<dbReference type="InterPro" id="IPR036034">
    <property type="entry name" value="PDZ_sf"/>
</dbReference>
<dbReference type="RefSeq" id="WP_186862597.1">
    <property type="nucleotide sequence ID" value="NZ_JACOGC010000002.1"/>
</dbReference>
<evidence type="ECO:0000313" key="5">
    <source>
        <dbReference type="Proteomes" id="UP000613113"/>
    </source>
</evidence>
<proteinExistence type="predicted"/>
<dbReference type="Gene3D" id="2.30.42.10">
    <property type="match status" value="1"/>
</dbReference>
<gene>
    <name evidence="4" type="ORF">H8K27_07955</name>
</gene>
<accession>A0ABR6YMD0</accession>
<evidence type="ECO:0000313" key="4">
    <source>
        <dbReference type="EMBL" id="MBC3885057.1"/>
    </source>
</evidence>
<reference evidence="4 5" key="1">
    <citation type="submission" date="2020-08" db="EMBL/GenBank/DDBJ databases">
        <title>Novel species isolated from subtropical streams in China.</title>
        <authorList>
            <person name="Lu H."/>
        </authorList>
    </citation>
    <scope>NUCLEOTIDE SEQUENCE [LARGE SCALE GENOMIC DNA]</scope>
    <source>
        <strain evidence="4 5">FT31W</strain>
    </source>
</reference>
<evidence type="ECO:0000259" key="3">
    <source>
        <dbReference type="Pfam" id="PF17899"/>
    </source>
</evidence>
<feature type="chain" id="PRO_5047523829" evidence="1">
    <location>
        <begin position="27"/>
        <end position="640"/>
    </location>
</feature>
<dbReference type="InterPro" id="IPR040756">
    <property type="entry name" value="Peptidase_M61_N"/>
</dbReference>
<protein>
    <submittedName>
        <fullName evidence="4">M61 family metallopeptidase</fullName>
    </submittedName>
</protein>
<dbReference type="Pfam" id="PF05299">
    <property type="entry name" value="Peptidase_M61"/>
    <property type="match status" value="1"/>
</dbReference>
<dbReference type="SUPFAM" id="SSF50156">
    <property type="entry name" value="PDZ domain-like"/>
    <property type="match status" value="1"/>
</dbReference>
<feature type="domain" description="Peptidase M61 catalytic" evidence="2">
    <location>
        <begin position="316"/>
        <end position="431"/>
    </location>
</feature>
<name>A0ABR6YMD0_9BURK</name>
<keyword evidence="5" id="KW-1185">Reference proteome</keyword>
<keyword evidence="1" id="KW-0732">Signal</keyword>
<dbReference type="Proteomes" id="UP000613113">
    <property type="component" value="Unassembled WGS sequence"/>
</dbReference>
<dbReference type="InterPro" id="IPR024191">
    <property type="entry name" value="Peptidase_M61"/>
</dbReference>
<evidence type="ECO:0000259" key="2">
    <source>
        <dbReference type="Pfam" id="PF05299"/>
    </source>
</evidence>
<feature type="signal peptide" evidence="1">
    <location>
        <begin position="1"/>
        <end position="26"/>
    </location>
</feature>
<dbReference type="InterPro" id="IPR027268">
    <property type="entry name" value="Peptidase_M4/M1_CTD_sf"/>
</dbReference>
<dbReference type="Gene3D" id="2.60.40.3650">
    <property type="match status" value="1"/>
</dbReference>
<dbReference type="Gene3D" id="1.10.390.10">
    <property type="entry name" value="Neutral Protease Domain 2"/>
    <property type="match status" value="1"/>
</dbReference>
<dbReference type="PIRSF" id="PIRSF016493">
    <property type="entry name" value="Glycyl_aminpptds"/>
    <property type="match status" value="1"/>
</dbReference>
<feature type="domain" description="Peptidase M61 N-terminal" evidence="3">
    <location>
        <begin position="48"/>
        <end position="219"/>
    </location>
</feature>
<organism evidence="4 5">
    <name type="scientific">Undibacterium griseum</name>
    <dbReference type="NCBI Taxonomy" id="2762295"/>
    <lineage>
        <taxon>Bacteria</taxon>
        <taxon>Pseudomonadati</taxon>
        <taxon>Pseudomonadota</taxon>
        <taxon>Betaproteobacteria</taxon>
        <taxon>Burkholderiales</taxon>
        <taxon>Oxalobacteraceae</taxon>
        <taxon>Undibacterium</taxon>
    </lineage>
</organism>